<keyword evidence="2" id="KW-1185">Reference proteome</keyword>
<dbReference type="EMBL" id="BPFH01000004">
    <property type="protein sequence ID" value="GIT95693.1"/>
    <property type="molecule type" value="Genomic_DNA"/>
</dbReference>
<proteinExistence type="predicted"/>
<dbReference type="Proteomes" id="UP000786693">
    <property type="component" value="Unassembled WGS sequence"/>
</dbReference>
<reference evidence="1 2" key="1">
    <citation type="submission" date="2021-05" db="EMBL/GenBank/DDBJ databases">
        <title>Bacteria Genome sequencing.</title>
        <authorList>
            <person name="Takabe Y."/>
            <person name="Nakajima Y."/>
            <person name="Suzuki S."/>
            <person name="Shiozaki T."/>
        </authorList>
    </citation>
    <scope>NUCLEOTIDE SEQUENCE [LARGE SCALE GENOMIC DNA]</scope>
    <source>
        <strain evidence="1 2">AI_62</strain>
    </source>
</reference>
<name>A0ABQ4NMP5_9RHOB</name>
<protein>
    <recommendedName>
        <fullName evidence="3">Phasin protein</fullName>
    </recommendedName>
</protein>
<gene>
    <name evidence="1" type="ORF">JANAI62_23160</name>
</gene>
<comment type="caution">
    <text evidence="1">The sequence shown here is derived from an EMBL/GenBank/DDBJ whole genome shotgun (WGS) entry which is preliminary data.</text>
</comment>
<accession>A0ABQ4NMP5</accession>
<dbReference type="RefSeq" id="WP_220749196.1">
    <property type="nucleotide sequence ID" value="NZ_BPFH01000004.1"/>
</dbReference>
<sequence length="97" mass="10859">MLLPLWTSQLRTARVMMDAHTVIGLRMLGFAGVIDSARDEPLRMVMEKQHAFAEAGAEATRAMWQGQSALRAYDRALAPIGRTAHNNAKRLRARRLS</sequence>
<organism evidence="1 2">
    <name type="scientific">Jannaschia pagri</name>
    <dbReference type="NCBI Taxonomy" id="2829797"/>
    <lineage>
        <taxon>Bacteria</taxon>
        <taxon>Pseudomonadati</taxon>
        <taxon>Pseudomonadota</taxon>
        <taxon>Alphaproteobacteria</taxon>
        <taxon>Rhodobacterales</taxon>
        <taxon>Roseobacteraceae</taxon>
        <taxon>Jannaschia</taxon>
    </lineage>
</organism>
<evidence type="ECO:0000313" key="2">
    <source>
        <dbReference type="Proteomes" id="UP000786693"/>
    </source>
</evidence>
<evidence type="ECO:0000313" key="1">
    <source>
        <dbReference type="EMBL" id="GIT95693.1"/>
    </source>
</evidence>
<evidence type="ECO:0008006" key="3">
    <source>
        <dbReference type="Google" id="ProtNLM"/>
    </source>
</evidence>